<dbReference type="GO" id="GO:0050660">
    <property type="term" value="F:flavin adenine dinucleotide binding"/>
    <property type="evidence" value="ECO:0007669"/>
    <property type="project" value="UniProtKB-UniRule"/>
</dbReference>
<evidence type="ECO:0000256" key="3">
    <source>
        <dbReference type="ARBA" id="ARBA00007653"/>
    </source>
</evidence>
<dbReference type="GO" id="GO:0030488">
    <property type="term" value="P:tRNA methylation"/>
    <property type="evidence" value="ECO:0007669"/>
    <property type="project" value="TreeGrafter"/>
</dbReference>
<gene>
    <name evidence="11" type="primary">mnmG</name>
    <name evidence="11" type="synonym">gidA</name>
    <name evidence="13" type="ORF">MOVI_4500</name>
</gene>
<dbReference type="NCBIfam" id="TIGR00136">
    <property type="entry name" value="mnmG_gidA"/>
    <property type="match status" value="1"/>
</dbReference>
<evidence type="ECO:0000256" key="7">
    <source>
        <dbReference type="ARBA" id="ARBA00022827"/>
    </source>
</evidence>
<organism evidence="13 14">
    <name type="scientific">Mesomycoplasma ovipneumoniae 14811</name>
    <dbReference type="NCBI Taxonomy" id="1188239"/>
    <lineage>
        <taxon>Bacteria</taxon>
        <taxon>Bacillati</taxon>
        <taxon>Mycoplasmatota</taxon>
        <taxon>Mycoplasmoidales</taxon>
        <taxon>Metamycoplasmataceae</taxon>
        <taxon>Mesomycoplasma</taxon>
    </lineage>
</organism>
<dbReference type="PROSITE" id="PS01280">
    <property type="entry name" value="GIDA_1"/>
    <property type="match status" value="1"/>
</dbReference>
<evidence type="ECO:0000256" key="9">
    <source>
        <dbReference type="ARBA" id="ARBA00025948"/>
    </source>
</evidence>
<dbReference type="STRING" id="1188239.MOVI_4500"/>
<protein>
    <recommendedName>
        <fullName evidence="4 11">tRNA uridine 5-carboxymethylaminomethyl modification enzyme MnmG</fullName>
    </recommendedName>
    <alternativeName>
        <fullName evidence="10 11">Glucose-inhibited division protein A</fullName>
    </alternativeName>
</protein>
<dbReference type="Gene3D" id="3.50.50.60">
    <property type="entry name" value="FAD/NAD(P)-binding domain"/>
    <property type="match status" value="2"/>
</dbReference>
<evidence type="ECO:0000256" key="2">
    <source>
        <dbReference type="ARBA" id="ARBA00003717"/>
    </source>
</evidence>
<dbReference type="InterPro" id="IPR002218">
    <property type="entry name" value="MnmG-rel"/>
</dbReference>
<sequence>MSKEKNKSGLEFDAIVVGGGHAGIESVYALLKKGFKVALITIDKKKLASMPCNPAIGGPAKGIITREIDALGGVQAKFSDAAMIQIKYLNESKGPAVLAMRAQIDKKKYSKIILKDLKQQDNLTIFEDLVTELLVEKSRIFGLKTKKRAVFFAKSVIITTGTYMDSKVLRGYSSISSGPDGQETSNLLSNNLKKLGFELQRLKTGTPPRILTSTIDFSKVEREVLPLYNINFSFQSKHKLKKQISCYLTYTNSKTHQIINENLDKSSMYSGLISGVGPRYCPSIEDKIVRFSDKPRHQIFFEPETKKQDIMYINGLSTSMPEEVQDQIIKTIPGLENAKIAKYGYAIEYDAINPLELKKSLETKKIKGLFMAGQINGTSGYEEAAAQGLIAGINAGQFILKKKPIEILRNDGYIGVLIDDLVTKGTKEPYRMLTSRAEYRLILRNDNADIRMLKYAYISGMISRDYYLKVKEKYKKIDKKIEKLSKDFLSPKDPLAKKYGIKTGISKLKLISRPDVDFKDILPDFEYGYELMVISRLKGYIQKQNSEAEKMIRLENLLIPTDINYQKVANLSTEALDKFSKVRPKTIGQASRISGVNPADIQMLLFHLNLLKMQKEAKT</sequence>
<dbReference type="InterPro" id="IPR036188">
    <property type="entry name" value="FAD/NAD-bd_sf"/>
</dbReference>
<dbReference type="PROSITE" id="PS01281">
    <property type="entry name" value="GIDA_2"/>
    <property type="match status" value="1"/>
</dbReference>
<comment type="subcellular location">
    <subcellularLocation>
        <location evidence="11">Cytoplasm</location>
    </subcellularLocation>
</comment>
<dbReference type="SMART" id="SM01228">
    <property type="entry name" value="GIDA_assoc_3"/>
    <property type="match status" value="1"/>
</dbReference>
<dbReference type="Pfam" id="PF01134">
    <property type="entry name" value="GIDA"/>
    <property type="match status" value="1"/>
</dbReference>
<comment type="cofactor">
    <cofactor evidence="1 11">
        <name>FAD</name>
        <dbReference type="ChEBI" id="CHEBI:57692"/>
    </cofactor>
</comment>
<dbReference type="InterPro" id="IPR044920">
    <property type="entry name" value="MnmG_C_subdom_sf"/>
</dbReference>
<evidence type="ECO:0000313" key="14">
    <source>
        <dbReference type="Proteomes" id="UP000020977"/>
    </source>
</evidence>
<keyword evidence="11" id="KW-0963">Cytoplasm</keyword>
<dbReference type="eggNOG" id="COG0445">
    <property type="taxonomic scope" value="Bacteria"/>
</dbReference>
<dbReference type="EMBL" id="JFAD01000025">
    <property type="protein sequence ID" value="EXU61039.1"/>
    <property type="molecule type" value="Genomic_DNA"/>
</dbReference>
<accession>A0A014L6F9</accession>
<dbReference type="InterPro" id="IPR020595">
    <property type="entry name" value="MnmG-rel_CS"/>
</dbReference>
<dbReference type="Proteomes" id="UP000020977">
    <property type="component" value="Unassembled WGS sequence"/>
</dbReference>
<evidence type="ECO:0000313" key="13">
    <source>
        <dbReference type="EMBL" id="EXU61039.1"/>
    </source>
</evidence>
<keyword evidence="7 11" id="KW-0274">FAD</keyword>
<dbReference type="InterPro" id="IPR040131">
    <property type="entry name" value="MnmG_N"/>
</dbReference>
<comment type="caution">
    <text evidence="13">The sequence shown here is derived from an EMBL/GenBank/DDBJ whole genome shotgun (WGS) entry which is preliminary data.</text>
</comment>
<keyword evidence="8 11" id="KW-0520">NAD</keyword>
<dbReference type="SUPFAM" id="SSF51905">
    <property type="entry name" value="FAD/NAD(P)-binding domain"/>
    <property type="match status" value="1"/>
</dbReference>
<evidence type="ECO:0000256" key="8">
    <source>
        <dbReference type="ARBA" id="ARBA00023027"/>
    </source>
</evidence>
<evidence type="ECO:0000256" key="6">
    <source>
        <dbReference type="ARBA" id="ARBA00022694"/>
    </source>
</evidence>
<dbReference type="Gene3D" id="1.10.150.570">
    <property type="entry name" value="GidA associated domain, C-terminal subdomain"/>
    <property type="match status" value="1"/>
</dbReference>
<dbReference type="FunFam" id="3.50.50.60:FF:000002">
    <property type="entry name" value="tRNA uridine 5-carboxymethylaminomethyl modification enzyme MnmG"/>
    <property type="match status" value="1"/>
</dbReference>
<dbReference type="InterPro" id="IPR004416">
    <property type="entry name" value="MnmG"/>
</dbReference>
<evidence type="ECO:0000256" key="10">
    <source>
        <dbReference type="ARBA" id="ARBA00031800"/>
    </source>
</evidence>
<dbReference type="PANTHER" id="PTHR11806:SF0">
    <property type="entry name" value="PROTEIN MTO1 HOMOLOG, MITOCHONDRIAL"/>
    <property type="match status" value="1"/>
</dbReference>
<feature type="domain" description="tRNA uridine 5-carboxymethylaminomethyl modification enzyme C-terminal subdomain" evidence="12">
    <location>
        <begin position="535"/>
        <end position="606"/>
    </location>
</feature>
<evidence type="ECO:0000256" key="5">
    <source>
        <dbReference type="ARBA" id="ARBA00022630"/>
    </source>
</evidence>
<feature type="binding site" evidence="11">
    <location>
        <position position="130"/>
    </location>
    <ligand>
        <name>FAD</name>
        <dbReference type="ChEBI" id="CHEBI:57692"/>
    </ligand>
</feature>
<dbReference type="PATRIC" id="fig|1188239.3.peg.1107"/>
<comment type="subunit">
    <text evidence="9 11">Homodimer. Heterotetramer of two MnmE and two MnmG subunits.</text>
</comment>
<dbReference type="AlphaFoldDB" id="A0A014L6F9"/>
<feature type="binding site" evidence="11">
    <location>
        <begin position="18"/>
        <end position="23"/>
    </location>
    <ligand>
        <name>FAD</name>
        <dbReference type="ChEBI" id="CHEBI:57692"/>
    </ligand>
</feature>
<keyword evidence="5 11" id="KW-0285">Flavoprotein</keyword>
<evidence type="ECO:0000259" key="12">
    <source>
        <dbReference type="SMART" id="SM01228"/>
    </source>
</evidence>
<evidence type="ECO:0000256" key="4">
    <source>
        <dbReference type="ARBA" id="ARBA00020461"/>
    </source>
</evidence>
<dbReference type="RefSeq" id="WP_044284283.1">
    <property type="nucleotide sequence ID" value="NZ_JFAD01000025.1"/>
</dbReference>
<evidence type="ECO:0000256" key="1">
    <source>
        <dbReference type="ARBA" id="ARBA00001974"/>
    </source>
</evidence>
<evidence type="ECO:0000256" key="11">
    <source>
        <dbReference type="HAMAP-Rule" id="MF_00129"/>
    </source>
</evidence>
<dbReference type="InterPro" id="IPR047001">
    <property type="entry name" value="MnmG_C_subdom"/>
</dbReference>
<dbReference type="HAMAP" id="MF_00129">
    <property type="entry name" value="MnmG_GidA"/>
    <property type="match status" value="1"/>
</dbReference>
<reference evidence="13 14" key="1">
    <citation type="submission" date="2014-03" db="EMBL/GenBank/DDBJ databases">
        <title>Genome sequence of Mycoplasma ovipneumoniae strain 14811.</title>
        <authorList>
            <person name="Sirand-Pugnet P."/>
            <person name="Breton M."/>
            <person name="Dordet-Frisoni E."/>
            <person name="Baranowski E."/>
            <person name="Barre A."/>
            <person name="Couture C."/>
            <person name="Dupuy V."/>
            <person name="Gaurivaud P."/>
            <person name="Jacob D."/>
            <person name="Lemaitre C."/>
            <person name="Manso-Silvan L."/>
            <person name="Nikolski M."/>
            <person name="Nouvel L.-X."/>
            <person name="Poumarat F."/>
            <person name="Tardy F."/>
            <person name="Thebault P."/>
            <person name="Theil S."/>
            <person name="Citti C."/>
            <person name="Thiaucourt F."/>
            <person name="Blanchard A."/>
        </authorList>
    </citation>
    <scope>NUCLEOTIDE SEQUENCE [LARGE SCALE GENOMIC DNA]</scope>
    <source>
        <strain evidence="13 14">14811</strain>
    </source>
</reference>
<dbReference type="FunFam" id="1.10.150.570:FF:000001">
    <property type="entry name" value="tRNA uridine 5-carboxymethylaminomethyl modification enzyme MnmG"/>
    <property type="match status" value="1"/>
</dbReference>
<proteinExistence type="inferred from homology"/>
<comment type="similarity">
    <text evidence="3 11">Belongs to the MnmG family.</text>
</comment>
<name>A0A014L6F9_9BACT</name>
<dbReference type="InterPro" id="IPR026904">
    <property type="entry name" value="MnmG_C"/>
</dbReference>
<dbReference type="GO" id="GO:0002098">
    <property type="term" value="P:tRNA wobble uridine modification"/>
    <property type="evidence" value="ECO:0007669"/>
    <property type="project" value="InterPro"/>
</dbReference>
<dbReference type="Pfam" id="PF13932">
    <property type="entry name" value="SAM_GIDA_C"/>
    <property type="match status" value="1"/>
</dbReference>
<feature type="binding site" evidence="11">
    <location>
        <begin position="277"/>
        <end position="291"/>
    </location>
    <ligand>
        <name>NAD(+)</name>
        <dbReference type="ChEBI" id="CHEBI:57540"/>
    </ligand>
</feature>
<comment type="function">
    <text evidence="2 11">NAD-binding protein involved in the addition of a carboxymethylaminomethyl (cmnm) group at the wobble position (U34) of certain tRNAs, forming tRNA-cmnm(5)s(2)U34.</text>
</comment>
<feature type="binding site" evidence="11">
    <location>
        <position position="374"/>
    </location>
    <ligand>
        <name>FAD</name>
        <dbReference type="ChEBI" id="CHEBI:57692"/>
    </ligand>
</feature>
<keyword evidence="6 11" id="KW-0819">tRNA processing</keyword>
<dbReference type="PANTHER" id="PTHR11806">
    <property type="entry name" value="GLUCOSE INHIBITED DIVISION PROTEIN A"/>
    <property type="match status" value="1"/>
</dbReference>
<dbReference type="GO" id="GO:0005829">
    <property type="term" value="C:cytosol"/>
    <property type="evidence" value="ECO:0007669"/>
    <property type="project" value="TreeGrafter"/>
</dbReference>
<feature type="binding site" evidence="11">
    <location>
        <position position="185"/>
    </location>
    <ligand>
        <name>FAD</name>
        <dbReference type="ChEBI" id="CHEBI:57692"/>
    </ligand>
</feature>